<dbReference type="GO" id="GO:0005524">
    <property type="term" value="F:ATP binding"/>
    <property type="evidence" value="ECO:0007669"/>
    <property type="project" value="UniProtKB-KW"/>
</dbReference>
<comment type="similarity">
    <text evidence="2">Belongs to the diacylglycerol/lipid kinase family.</text>
</comment>
<name>A0AAW5E9C4_9BACI</name>
<evidence type="ECO:0000256" key="3">
    <source>
        <dbReference type="ARBA" id="ARBA00022516"/>
    </source>
</evidence>
<dbReference type="PANTHER" id="PTHR12358">
    <property type="entry name" value="SPHINGOSINE KINASE"/>
    <property type="match status" value="1"/>
</dbReference>
<dbReference type="InterPro" id="IPR016064">
    <property type="entry name" value="NAD/diacylglycerol_kinase_sf"/>
</dbReference>
<dbReference type="NCBIfam" id="TIGR00147">
    <property type="entry name" value="YegS/Rv2252/BmrU family lipid kinase"/>
    <property type="match status" value="1"/>
</dbReference>
<dbReference type="InterPro" id="IPR005218">
    <property type="entry name" value="Diacylglycerol/lipid_kinase"/>
</dbReference>
<dbReference type="Gene3D" id="3.40.50.10330">
    <property type="entry name" value="Probable inorganic polyphosphate/atp-NAD kinase, domain 1"/>
    <property type="match status" value="1"/>
</dbReference>
<dbReference type="RefSeq" id="WP_240254701.1">
    <property type="nucleotide sequence ID" value="NZ_JAKTTI010000010.1"/>
</dbReference>
<evidence type="ECO:0000256" key="10">
    <source>
        <dbReference type="ARBA" id="ARBA00023264"/>
    </source>
</evidence>
<dbReference type="Pfam" id="PF19279">
    <property type="entry name" value="YegS_C"/>
    <property type="match status" value="1"/>
</dbReference>
<evidence type="ECO:0000256" key="8">
    <source>
        <dbReference type="ARBA" id="ARBA00023098"/>
    </source>
</evidence>
<keyword evidence="10" id="KW-1208">Phospholipid metabolism</keyword>
<keyword evidence="3" id="KW-0444">Lipid biosynthesis</keyword>
<proteinExistence type="inferred from homology"/>
<accession>A0AAW5E9C4</accession>
<reference evidence="12" key="1">
    <citation type="submission" date="2022-02" db="EMBL/GenBank/DDBJ databases">
        <title>Fredinandcohnia quinoae sp. nov. isolated from Chenopodium quinoa seeds.</title>
        <authorList>
            <person name="Saati-Santamaria Z."/>
            <person name="Flores-Felix J.D."/>
            <person name="Igual J.M."/>
            <person name="Velazquez E."/>
            <person name="Garcia-Fraile P."/>
            <person name="Martinez-Molina E."/>
        </authorList>
    </citation>
    <scope>NUCLEOTIDE SEQUENCE</scope>
    <source>
        <strain evidence="12">SECRCQ15</strain>
    </source>
</reference>
<dbReference type="SMART" id="SM00046">
    <property type="entry name" value="DAGKc"/>
    <property type="match status" value="1"/>
</dbReference>
<evidence type="ECO:0000256" key="1">
    <source>
        <dbReference type="ARBA" id="ARBA00001946"/>
    </source>
</evidence>
<sequence>MKKLFFIVNIKAGNGRCIKLWNKLKDELDNQNVNYRSFFTKYPKHAQEISKQIATMFDEKIDAIIAVGGDGTIHEVVNGLVEFPSIKIGYIPAGSGNDFSRGFSIPKSPQVALSFILKNKHKNGVLHDIGKFKVSGLSKPHYFVSSLGAGFDAAVAKLTNESKMKKYLNKVRLGSLAYVGAVVRTLFTYERSEITVSIDGKTSTYQNVWFITISNQKYYGGGMKIAPTASTKDGQFDVTIVHNLSRFKLLLVFGSVFFGKHTKFKEVIQEKGTNILIDSKQKMLVHADGELIGKVPLKVSAEHKKMSFLVKK</sequence>
<keyword evidence="6 12" id="KW-0418">Kinase</keyword>
<dbReference type="InterPro" id="IPR017438">
    <property type="entry name" value="ATP-NAD_kinase_N"/>
</dbReference>
<dbReference type="AlphaFoldDB" id="A0AAW5E9C4"/>
<keyword evidence="7" id="KW-0067">ATP-binding</keyword>
<comment type="cofactor">
    <cofactor evidence="1">
        <name>Mg(2+)</name>
        <dbReference type="ChEBI" id="CHEBI:18420"/>
    </cofactor>
</comment>
<dbReference type="InterPro" id="IPR001206">
    <property type="entry name" value="Diacylglycerol_kinase_cat_dom"/>
</dbReference>
<evidence type="ECO:0000256" key="5">
    <source>
        <dbReference type="ARBA" id="ARBA00022741"/>
    </source>
</evidence>
<keyword evidence="4" id="KW-0808">Transferase</keyword>
<dbReference type="GO" id="GO:0008654">
    <property type="term" value="P:phospholipid biosynthetic process"/>
    <property type="evidence" value="ECO:0007669"/>
    <property type="project" value="UniProtKB-KW"/>
</dbReference>
<comment type="caution">
    <text evidence="12">The sequence shown here is derived from an EMBL/GenBank/DDBJ whole genome shotgun (WGS) entry which is preliminary data.</text>
</comment>
<gene>
    <name evidence="12" type="ORF">MJG50_08480</name>
</gene>
<evidence type="ECO:0000256" key="7">
    <source>
        <dbReference type="ARBA" id="ARBA00022840"/>
    </source>
</evidence>
<dbReference type="EMBL" id="JAKTTI010000010">
    <property type="protein sequence ID" value="MCH1625359.1"/>
    <property type="molecule type" value="Genomic_DNA"/>
</dbReference>
<dbReference type="Pfam" id="PF00781">
    <property type="entry name" value="DAGK_cat"/>
    <property type="match status" value="1"/>
</dbReference>
<dbReference type="InterPro" id="IPR050187">
    <property type="entry name" value="Lipid_Phosphate_FormReg"/>
</dbReference>
<keyword evidence="13" id="KW-1185">Reference proteome</keyword>
<dbReference type="PROSITE" id="PS50146">
    <property type="entry name" value="DAGK"/>
    <property type="match status" value="1"/>
</dbReference>
<feature type="domain" description="DAGKc" evidence="11">
    <location>
        <begin position="1"/>
        <end position="136"/>
    </location>
</feature>
<dbReference type="Gene3D" id="2.60.200.40">
    <property type="match status" value="1"/>
</dbReference>
<evidence type="ECO:0000313" key="13">
    <source>
        <dbReference type="Proteomes" id="UP001431131"/>
    </source>
</evidence>
<organism evidence="12 13">
    <name type="scientific">Fredinandcohnia quinoae</name>
    <dbReference type="NCBI Taxonomy" id="2918902"/>
    <lineage>
        <taxon>Bacteria</taxon>
        <taxon>Bacillati</taxon>
        <taxon>Bacillota</taxon>
        <taxon>Bacilli</taxon>
        <taxon>Bacillales</taxon>
        <taxon>Bacillaceae</taxon>
        <taxon>Fredinandcohnia</taxon>
    </lineage>
</organism>
<evidence type="ECO:0000256" key="9">
    <source>
        <dbReference type="ARBA" id="ARBA00023209"/>
    </source>
</evidence>
<dbReference type="SUPFAM" id="SSF111331">
    <property type="entry name" value="NAD kinase/diacylglycerol kinase-like"/>
    <property type="match status" value="1"/>
</dbReference>
<keyword evidence="9" id="KW-0594">Phospholipid biosynthesis</keyword>
<evidence type="ECO:0000256" key="2">
    <source>
        <dbReference type="ARBA" id="ARBA00005983"/>
    </source>
</evidence>
<keyword evidence="5" id="KW-0547">Nucleotide-binding</keyword>
<keyword evidence="8" id="KW-0443">Lipid metabolism</keyword>
<dbReference type="PANTHER" id="PTHR12358:SF54">
    <property type="entry name" value="SPHINGOSINE KINASE RELATED PROTEIN"/>
    <property type="match status" value="1"/>
</dbReference>
<evidence type="ECO:0000256" key="4">
    <source>
        <dbReference type="ARBA" id="ARBA00022679"/>
    </source>
</evidence>
<evidence type="ECO:0000259" key="11">
    <source>
        <dbReference type="PROSITE" id="PS50146"/>
    </source>
</evidence>
<dbReference type="Proteomes" id="UP001431131">
    <property type="component" value="Unassembled WGS sequence"/>
</dbReference>
<evidence type="ECO:0000256" key="6">
    <source>
        <dbReference type="ARBA" id="ARBA00022777"/>
    </source>
</evidence>
<evidence type="ECO:0000313" key="12">
    <source>
        <dbReference type="EMBL" id="MCH1625359.1"/>
    </source>
</evidence>
<dbReference type="InterPro" id="IPR045540">
    <property type="entry name" value="YegS/DAGK_C"/>
</dbReference>
<dbReference type="GO" id="GO:0016301">
    <property type="term" value="F:kinase activity"/>
    <property type="evidence" value="ECO:0007669"/>
    <property type="project" value="UniProtKB-KW"/>
</dbReference>
<protein>
    <submittedName>
        <fullName evidence="12">Diacylglycerol kinase family lipid kinase</fullName>
    </submittedName>
</protein>